<dbReference type="Proteomes" id="UP000237105">
    <property type="component" value="Unassembled WGS sequence"/>
</dbReference>
<evidence type="ECO:0000313" key="1">
    <source>
        <dbReference type="EMBL" id="PON61284.1"/>
    </source>
</evidence>
<dbReference type="AlphaFoldDB" id="A0A2P5CJU8"/>
<sequence>MEAHSVHPTCWLTPLSLWIKINVDAAARNDVAIATAVARDEQDIVLDAHTFVVQLTDPLAAMLLGIHLT</sequence>
<organism evidence="1 2">
    <name type="scientific">Parasponia andersonii</name>
    <name type="common">Sponia andersonii</name>
    <dbReference type="NCBI Taxonomy" id="3476"/>
    <lineage>
        <taxon>Eukaryota</taxon>
        <taxon>Viridiplantae</taxon>
        <taxon>Streptophyta</taxon>
        <taxon>Embryophyta</taxon>
        <taxon>Tracheophyta</taxon>
        <taxon>Spermatophyta</taxon>
        <taxon>Magnoliopsida</taxon>
        <taxon>eudicotyledons</taxon>
        <taxon>Gunneridae</taxon>
        <taxon>Pentapetalae</taxon>
        <taxon>rosids</taxon>
        <taxon>fabids</taxon>
        <taxon>Rosales</taxon>
        <taxon>Cannabaceae</taxon>
        <taxon>Parasponia</taxon>
    </lineage>
</organism>
<reference evidence="2" key="1">
    <citation type="submission" date="2016-06" db="EMBL/GenBank/DDBJ databases">
        <title>Parallel loss of symbiosis genes in relatives of nitrogen-fixing non-legume Parasponia.</title>
        <authorList>
            <person name="Van Velzen R."/>
            <person name="Holmer R."/>
            <person name="Bu F."/>
            <person name="Rutten L."/>
            <person name="Van Zeijl A."/>
            <person name="Liu W."/>
            <person name="Santuari L."/>
            <person name="Cao Q."/>
            <person name="Sharma T."/>
            <person name="Shen D."/>
            <person name="Roswanjaya Y."/>
            <person name="Wardhani T."/>
            <person name="Kalhor M.S."/>
            <person name="Jansen J."/>
            <person name="Van den Hoogen J."/>
            <person name="Gungor B."/>
            <person name="Hartog M."/>
            <person name="Hontelez J."/>
            <person name="Verver J."/>
            <person name="Yang W.-C."/>
            <person name="Schijlen E."/>
            <person name="Repin R."/>
            <person name="Schilthuizen M."/>
            <person name="Schranz E."/>
            <person name="Heidstra R."/>
            <person name="Miyata K."/>
            <person name="Fedorova E."/>
            <person name="Kohlen W."/>
            <person name="Bisseling T."/>
            <person name="Smit S."/>
            <person name="Geurts R."/>
        </authorList>
    </citation>
    <scope>NUCLEOTIDE SEQUENCE [LARGE SCALE GENOMIC DNA]</scope>
    <source>
        <strain evidence="2">cv. WU1-14</strain>
    </source>
</reference>
<proteinExistence type="predicted"/>
<comment type="caution">
    <text evidence="1">The sequence shown here is derived from an EMBL/GenBank/DDBJ whole genome shotgun (WGS) entry which is preliminary data.</text>
</comment>
<gene>
    <name evidence="1" type="ORF">PanWU01x14_146610</name>
</gene>
<dbReference type="EMBL" id="JXTB01000122">
    <property type="protein sequence ID" value="PON61284.1"/>
    <property type="molecule type" value="Genomic_DNA"/>
</dbReference>
<protein>
    <recommendedName>
        <fullName evidence="3">RNase H type-1 domain-containing protein</fullName>
    </recommendedName>
</protein>
<name>A0A2P5CJU8_PARAD</name>
<keyword evidence="2" id="KW-1185">Reference proteome</keyword>
<evidence type="ECO:0008006" key="3">
    <source>
        <dbReference type="Google" id="ProtNLM"/>
    </source>
</evidence>
<accession>A0A2P5CJU8</accession>
<evidence type="ECO:0000313" key="2">
    <source>
        <dbReference type="Proteomes" id="UP000237105"/>
    </source>
</evidence>
<dbReference type="OrthoDB" id="1674010at2759"/>